<organism evidence="1">
    <name type="scientific">marine sediment metagenome</name>
    <dbReference type="NCBI Taxonomy" id="412755"/>
    <lineage>
        <taxon>unclassified sequences</taxon>
        <taxon>metagenomes</taxon>
        <taxon>ecological metagenomes</taxon>
    </lineage>
</organism>
<gene>
    <name evidence="1" type="ORF">LCGC14_2897170</name>
</gene>
<proteinExistence type="predicted"/>
<dbReference type="AlphaFoldDB" id="A0A0F9A3C9"/>
<protein>
    <submittedName>
        <fullName evidence="1">Uncharacterized protein</fullName>
    </submittedName>
</protein>
<comment type="caution">
    <text evidence="1">The sequence shown here is derived from an EMBL/GenBank/DDBJ whole genome shotgun (WGS) entry which is preliminary data.</text>
</comment>
<dbReference type="EMBL" id="LAZR01056938">
    <property type="protein sequence ID" value="KKK73104.1"/>
    <property type="molecule type" value="Genomic_DNA"/>
</dbReference>
<accession>A0A0F9A3C9</accession>
<reference evidence="1" key="1">
    <citation type="journal article" date="2015" name="Nature">
        <title>Complex archaea that bridge the gap between prokaryotes and eukaryotes.</title>
        <authorList>
            <person name="Spang A."/>
            <person name="Saw J.H."/>
            <person name="Jorgensen S.L."/>
            <person name="Zaremba-Niedzwiedzka K."/>
            <person name="Martijn J."/>
            <person name="Lind A.E."/>
            <person name="van Eijk R."/>
            <person name="Schleper C."/>
            <person name="Guy L."/>
            <person name="Ettema T.J."/>
        </authorList>
    </citation>
    <scope>NUCLEOTIDE SEQUENCE</scope>
</reference>
<sequence length="68" mass="8023">MGRFKALESRSFQPNWEGLIDTIFRRGTPDRVHHIELFQDQEIRDAIADRYGLTSCLSLDAPDFERRK</sequence>
<evidence type="ECO:0000313" key="1">
    <source>
        <dbReference type="EMBL" id="KKK73104.1"/>
    </source>
</evidence>
<feature type="non-terminal residue" evidence="1">
    <location>
        <position position="68"/>
    </location>
</feature>
<name>A0A0F9A3C9_9ZZZZ</name>